<keyword evidence="8 10" id="KW-0238">DNA-binding</keyword>
<sequence>MFQRKDPAQLAAQLQAMKGAGSFNEADGKEWKLELDNAKNGTAVIRFLPGRTPESIPFVKLVNHGFKNNGKWYIENCTSTHGDFESCPVCKYISDNDLYNTDNQLYGKIKRKTSFWCNILVIKDPANPKNEGQVFKYRFGQKVMDKINAMIEVNADMGEIPVDVTCPFEGANFILKVKQVGGFSNYDECKFLGQSKIQNIEDEAYQKQLIDNMVDIDVLTAKDQFNSFEKNEETFKRIMGTAVMGGAAAQAATHADNIANELDNFEEQMAGFTATAQTDVEPVATPEPVKAAPAADPGLDDLLKGL</sequence>
<dbReference type="GO" id="GO:0006310">
    <property type="term" value="P:DNA recombination"/>
    <property type="evidence" value="ECO:0007669"/>
    <property type="project" value="UniProtKB-UniRule"/>
</dbReference>
<dbReference type="InterPro" id="IPR012340">
    <property type="entry name" value="NA-bd_OB-fold"/>
</dbReference>
<dbReference type="GO" id="GO:0039686">
    <property type="term" value="P:bidirectional double-stranded viral DNA replication"/>
    <property type="evidence" value="ECO:0007669"/>
    <property type="project" value="UniProtKB-UniRule"/>
</dbReference>
<comment type="domain">
    <text evidence="10">The acidic C-terminus is involved in modulating the ssDNA binding properties. The N-terminus LAST motif is involved in the cooperative binding of the protein to single-stranded nucleic acids.</text>
</comment>
<dbReference type="GO" id="GO:0003697">
    <property type="term" value="F:single-stranded DNA binding"/>
    <property type="evidence" value="ECO:0007669"/>
    <property type="project" value="UniProtKB-UniRule"/>
</dbReference>
<evidence type="ECO:0000256" key="5">
    <source>
        <dbReference type="ARBA" id="ARBA00022763"/>
    </source>
</evidence>
<keyword evidence="11" id="KW-0175">Coiled coil</keyword>
<protein>
    <recommendedName>
        <fullName evidence="1 10">Single-stranded DNA-binding protein</fullName>
        <shortName evidence="10">SSB protein</shortName>
    </recommendedName>
    <alternativeName>
        <fullName evidence="10">Helix-destabilizing protein</fullName>
    </alternativeName>
</protein>
<evidence type="ECO:0000256" key="3">
    <source>
        <dbReference type="ARBA" id="ARBA00022705"/>
    </source>
</evidence>
<comment type="similarity">
    <text evidence="10">Belongs to the Tequatrovirus single-stranded DNA-binding protein family.</text>
</comment>
<evidence type="ECO:0000256" key="2">
    <source>
        <dbReference type="ARBA" id="ARBA00022491"/>
    </source>
</evidence>
<dbReference type="InterPro" id="IPR044947">
    <property type="entry name" value="Phage_T4_Gp32_ssDNA-bd_sf"/>
</dbReference>
<dbReference type="SUPFAM" id="SSF50249">
    <property type="entry name" value="Nucleic acid-binding proteins"/>
    <property type="match status" value="1"/>
</dbReference>
<reference evidence="13" key="1">
    <citation type="submission" date="2024-01" db="EMBL/GenBank/DDBJ databases">
        <title>Isolation and characterization of novel bacteriophages targeting carbapenem-resistant Acinetobacter baumannii.</title>
        <authorList>
            <person name="Kim J."/>
            <person name="Kim S."/>
            <person name="Choi Y.-J."/>
            <person name="Shin M."/>
        </authorList>
    </citation>
    <scope>NUCLEOTIDE SEQUENCE</scope>
</reference>
<dbReference type="Gene3D" id="3.90.198.10">
    <property type="entry name" value="Replication Fork Single-Stranded Dna Binding Protein"/>
    <property type="match status" value="1"/>
</dbReference>
<comment type="subunit">
    <text evidence="10">Homodimer in the absence of DNA, monomer when binding DNA. Interacts with the DNA helicase assembly protein; a ternary complex between the helicase assembly protein, the single-stranded DNA-binding protein and ssDNA is an obligatory intermediate in the helicase loading mechanism. Part of the replicase complex that includes the DNA polymerase, the polymerase clamp, the clamp loader complex, the single-stranded DNA binding protein, the primase, the replicative helicase and the helicase assembly factor. Interacts (via C-terminus) with the viral SF1 dDA helicase. Interacts with the viral SF2 UvsW repair helicase.</text>
</comment>
<evidence type="ECO:0000256" key="6">
    <source>
        <dbReference type="ARBA" id="ARBA00022833"/>
    </source>
</evidence>
<proteinExistence type="inferred from homology"/>
<keyword evidence="7 10" id="KW-1194">Viral DNA replication</keyword>
<keyword evidence="2 10" id="KW-0678">Repressor</keyword>
<feature type="binding site" evidence="10">
    <location>
        <position position="77"/>
    </location>
    <ligand>
        <name>Zn(2+)</name>
        <dbReference type="ChEBI" id="CHEBI:29105"/>
    </ligand>
</feature>
<dbReference type="Pfam" id="PF08804">
    <property type="entry name" value="gp32"/>
    <property type="match status" value="1"/>
</dbReference>
<evidence type="ECO:0000313" key="13">
    <source>
        <dbReference type="EMBL" id="WUV29398.1"/>
    </source>
</evidence>
<evidence type="ECO:0000256" key="11">
    <source>
        <dbReference type="SAM" id="Coils"/>
    </source>
</evidence>
<keyword evidence="5" id="KW-0227">DNA damage</keyword>
<feature type="binding site" evidence="10">
    <location>
        <position position="90"/>
    </location>
    <ligand>
        <name>Zn(2+)</name>
        <dbReference type="ChEBI" id="CHEBI:29105"/>
    </ligand>
</feature>
<comment type="caution">
    <text evidence="10">Lacks conserved residue(s) required for the propagation of feature annotation.</text>
</comment>
<dbReference type="GO" id="GO:0006260">
    <property type="term" value="P:DNA replication"/>
    <property type="evidence" value="ECO:0007669"/>
    <property type="project" value="UniProtKB-KW"/>
</dbReference>
<evidence type="ECO:0000256" key="9">
    <source>
        <dbReference type="ARBA" id="ARBA00023204"/>
    </source>
</evidence>
<organism evidence="13">
    <name type="scientific">Acinetobacter phage vB_AbaSt_W16</name>
    <dbReference type="NCBI Taxonomy" id="3116434"/>
    <lineage>
        <taxon>Viruses</taxon>
        <taxon>Duplodnaviria</taxon>
        <taxon>Heunggongvirae</taxon>
        <taxon>Uroviricota</taxon>
        <taxon>Caudoviricetes</taxon>
    </lineage>
</organism>
<feature type="binding site" evidence="10">
    <location>
        <position position="64"/>
    </location>
    <ligand>
        <name>Zn(2+)</name>
        <dbReference type="ChEBI" id="CHEBI:29105"/>
    </ligand>
</feature>
<feature type="binding site" evidence="10">
    <location>
        <position position="87"/>
    </location>
    <ligand>
        <name>Zn(2+)</name>
        <dbReference type="ChEBI" id="CHEBI:29105"/>
    </ligand>
</feature>
<keyword evidence="9 10" id="KW-0234">DNA repair</keyword>
<dbReference type="GO" id="GO:0046872">
    <property type="term" value="F:metal ion binding"/>
    <property type="evidence" value="ECO:0007669"/>
    <property type="project" value="UniProtKB-UniRule"/>
</dbReference>
<evidence type="ECO:0000256" key="4">
    <source>
        <dbReference type="ARBA" id="ARBA00022723"/>
    </source>
</evidence>
<keyword evidence="3" id="KW-0235">DNA replication</keyword>
<comment type="function">
    <text evidence="10">Single-stranded DNA-binding protein that participates in viral DNA replication, recombination, and repair. Coats the lagging-strand ssDNA as the replication fork advances. Stimulates the activities of viral DNA polymerase and the replicative helicase, probably via its interaction with the helicase assembly factor. Together with the replicative helicase and the helicase assembly factor, promotes pairing of two homologous DNA molecules containing complementary single-stranded regions and mediates homologous DNA strand exchange. Promotes also the formation of joint molecules. mRNA specific autogenous translational repressor.</text>
</comment>
<evidence type="ECO:0000256" key="10">
    <source>
        <dbReference type="HAMAP-Rule" id="MF_04152"/>
    </source>
</evidence>
<feature type="domain" description="Bacteriophage T4 Gp32 single-stranded DNA-binding" evidence="12">
    <location>
        <begin position="39"/>
        <end position="239"/>
    </location>
</feature>
<evidence type="ECO:0000259" key="12">
    <source>
        <dbReference type="Pfam" id="PF08804"/>
    </source>
</evidence>
<accession>A0AB38ZCD2</accession>
<dbReference type="GO" id="GO:0006281">
    <property type="term" value="P:DNA repair"/>
    <property type="evidence" value="ECO:0007669"/>
    <property type="project" value="UniProtKB-UniRule"/>
</dbReference>
<evidence type="ECO:0000256" key="8">
    <source>
        <dbReference type="ARBA" id="ARBA00023125"/>
    </source>
</evidence>
<keyword evidence="6 10" id="KW-0862">Zinc</keyword>
<evidence type="ECO:0000256" key="7">
    <source>
        <dbReference type="ARBA" id="ARBA00023109"/>
    </source>
</evidence>
<evidence type="ECO:0000256" key="1">
    <source>
        <dbReference type="ARBA" id="ARBA00018590"/>
    </source>
</evidence>
<dbReference type="EMBL" id="PP174317">
    <property type="protein sequence ID" value="WUV29398.1"/>
    <property type="molecule type" value="Genomic_DNA"/>
</dbReference>
<feature type="coiled-coil region" evidence="11">
    <location>
        <begin position="248"/>
        <end position="275"/>
    </location>
</feature>
<name>A0AB38ZCD2_9CAUD</name>
<dbReference type="HAMAP" id="MF_04152">
    <property type="entry name" value="SSB_T4"/>
    <property type="match status" value="1"/>
</dbReference>
<dbReference type="InterPro" id="IPR046395">
    <property type="entry name" value="SSB_T4"/>
</dbReference>
<dbReference type="InterPro" id="IPR012339">
    <property type="entry name" value="Phage_T4_Gp32_ssDNA-bd"/>
</dbReference>
<keyword evidence="4 10" id="KW-0479">Metal-binding</keyword>
<keyword evidence="10" id="KW-0233">DNA recombination</keyword>